<dbReference type="EMBL" id="BNAT01000006">
    <property type="protein sequence ID" value="GHH86354.1"/>
    <property type="molecule type" value="Genomic_DNA"/>
</dbReference>
<dbReference type="CDD" id="cd06260">
    <property type="entry name" value="DUF820-like"/>
    <property type="match status" value="1"/>
</dbReference>
<dbReference type="PANTHER" id="PTHR35400">
    <property type="entry name" value="SLR1083 PROTEIN"/>
    <property type="match status" value="1"/>
</dbReference>
<dbReference type="Proteomes" id="UP000603227">
    <property type="component" value="Unassembled WGS sequence"/>
</dbReference>
<feature type="compositionally biased region" description="Acidic residues" evidence="1">
    <location>
        <begin position="7"/>
        <end position="16"/>
    </location>
</feature>
<dbReference type="InterPro" id="IPR011335">
    <property type="entry name" value="Restrct_endonuc-II-like"/>
</dbReference>
<evidence type="ECO:0000256" key="1">
    <source>
        <dbReference type="SAM" id="MobiDB-lite"/>
    </source>
</evidence>
<keyword evidence="4" id="KW-1185">Reference proteome</keyword>
<dbReference type="InterPro" id="IPR012296">
    <property type="entry name" value="Nuclease_put_TT1808"/>
</dbReference>
<name>A0A919GLB7_9ACTN</name>
<evidence type="ECO:0000313" key="4">
    <source>
        <dbReference type="Proteomes" id="UP000603227"/>
    </source>
</evidence>
<feature type="region of interest" description="Disordered" evidence="1">
    <location>
        <begin position="1"/>
        <end position="25"/>
    </location>
</feature>
<dbReference type="PANTHER" id="PTHR35400:SF3">
    <property type="entry name" value="SLL1072 PROTEIN"/>
    <property type="match status" value="1"/>
</dbReference>
<dbReference type="Gene3D" id="3.90.1570.10">
    <property type="entry name" value="tt1808, chain A"/>
    <property type="match status" value="1"/>
</dbReference>
<evidence type="ECO:0000259" key="2">
    <source>
        <dbReference type="Pfam" id="PF05685"/>
    </source>
</evidence>
<dbReference type="RefSeq" id="WP_189782316.1">
    <property type="nucleotide sequence ID" value="NZ_BNAT01000006.1"/>
</dbReference>
<accession>A0A919GLB7</accession>
<comment type="caution">
    <text evidence="3">The sequence shown here is derived from an EMBL/GenBank/DDBJ whole genome shotgun (WGS) entry which is preliminary data.</text>
</comment>
<dbReference type="SUPFAM" id="SSF52980">
    <property type="entry name" value="Restriction endonuclease-like"/>
    <property type="match status" value="1"/>
</dbReference>
<feature type="domain" description="Putative restriction endonuclease" evidence="2">
    <location>
        <begin position="32"/>
        <end position="172"/>
    </location>
</feature>
<reference evidence="3" key="1">
    <citation type="journal article" date="2014" name="Int. J. Syst. Evol. Microbiol.">
        <title>Complete genome sequence of Corynebacterium casei LMG S-19264T (=DSM 44701T), isolated from a smear-ripened cheese.</title>
        <authorList>
            <consortium name="US DOE Joint Genome Institute (JGI-PGF)"/>
            <person name="Walter F."/>
            <person name="Albersmeier A."/>
            <person name="Kalinowski J."/>
            <person name="Ruckert C."/>
        </authorList>
    </citation>
    <scope>NUCLEOTIDE SEQUENCE</scope>
    <source>
        <strain evidence="3">CGMCC 4.7403</strain>
    </source>
</reference>
<dbReference type="AlphaFoldDB" id="A0A919GLB7"/>
<protein>
    <recommendedName>
        <fullName evidence="2">Putative restriction endonuclease domain-containing protein</fullName>
    </recommendedName>
</protein>
<proteinExistence type="predicted"/>
<dbReference type="Pfam" id="PF05685">
    <property type="entry name" value="Uma2"/>
    <property type="match status" value="1"/>
</dbReference>
<gene>
    <name evidence="3" type="ORF">GCM10017771_23100</name>
</gene>
<organism evidence="3 4">
    <name type="scientific">Streptomyces capitiformicae</name>
    <dbReference type="NCBI Taxonomy" id="2014920"/>
    <lineage>
        <taxon>Bacteria</taxon>
        <taxon>Bacillati</taxon>
        <taxon>Actinomycetota</taxon>
        <taxon>Actinomycetes</taxon>
        <taxon>Kitasatosporales</taxon>
        <taxon>Streptomycetaceae</taxon>
        <taxon>Streptomyces</taxon>
    </lineage>
</organism>
<sequence>MGPVSDSEPDDGLDGEPEYRWPIPPPEGWAADDLDRIPGLPPHTELIDGSLVFWSPQTRFHSRCMRLLENALLEQAPDYLDVIREMTIKLDIRNRPGPDVLVFPLEANTGPKRTWYKPEDIVLVVEVVSVDSFERDRDVKPRKYAAAGVRHFWRVEQDEDKGLPVAYVYELDPATKSYALTGIFHDCLKVTVPFDIEIDLTTINRRPGPPR</sequence>
<evidence type="ECO:0000313" key="3">
    <source>
        <dbReference type="EMBL" id="GHH86354.1"/>
    </source>
</evidence>
<dbReference type="InterPro" id="IPR008538">
    <property type="entry name" value="Uma2"/>
</dbReference>
<reference evidence="3" key="2">
    <citation type="submission" date="2020-09" db="EMBL/GenBank/DDBJ databases">
        <authorList>
            <person name="Sun Q."/>
            <person name="Zhou Y."/>
        </authorList>
    </citation>
    <scope>NUCLEOTIDE SEQUENCE</scope>
    <source>
        <strain evidence="3">CGMCC 4.7403</strain>
    </source>
</reference>